<dbReference type="Gene3D" id="3.30.565.10">
    <property type="entry name" value="Histidine kinase-like ATPase, C-terminal domain"/>
    <property type="match status" value="1"/>
</dbReference>
<dbReference type="Pfam" id="PF02518">
    <property type="entry name" value="HATPase_c"/>
    <property type="match status" value="1"/>
</dbReference>
<evidence type="ECO:0000256" key="3">
    <source>
        <dbReference type="ARBA" id="ARBA00022679"/>
    </source>
</evidence>
<keyword evidence="5" id="KW-0902">Two-component regulatory system</keyword>
<dbReference type="InterPro" id="IPR050482">
    <property type="entry name" value="Sensor_HK_TwoCompSys"/>
</dbReference>
<dbReference type="STRING" id="1869.MB27_29985"/>
<dbReference type="PANTHER" id="PTHR24421">
    <property type="entry name" value="NITRATE/NITRITE SENSOR PROTEIN NARX-RELATED"/>
    <property type="match status" value="1"/>
</dbReference>
<comment type="catalytic activity">
    <reaction evidence="1">
        <text>ATP + protein L-histidine = ADP + protein N-phospho-L-histidine.</text>
        <dbReference type="EC" id="2.7.13.3"/>
    </reaction>
</comment>
<dbReference type="GO" id="GO:0000160">
    <property type="term" value="P:phosphorelay signal transduction system"/>
    <property type="evidence" value="ECO:0007669"/>
    <property type="project" value="UniProtKB-KW"/>
</dbReference>
<evidence type="ECO:0000256" key="6">
    <source>
        <dbReference type="SAM" id="MobiDB-lite"/>
    </source>
</evidence>
<evidence type="ECO:0000259" key="7">
    <source>
        <dbReference type="SMART" id="SM00387"/>
    </source>
</evidence>
<evidence type="ECO:0000256" key="4">
    <source>
        <dbReference type="ARBA" id="ARBA00022777"/>
    </source>
</evidence>
<dbReference type="GO" id="GO:0004673">
    <property type="term" value="F:protein histidine kinase activity"/>
    <property type="evidence" value="ECO:0007669"/>
    <property type="project" value="UniProtKB-EC"/>
</dbReference>
<evidence type="ECO:0000313" key="9">
    <source>
        <dbReference type="Proteomes" id="UP000054537"/>
    </source>
</evidence>
<sequence length="175" mass="17143">MDRSSVSAVPAAVQTSAYRIVQEALTNVRRHSGARSGHVTVTASPDALTLSVTDGGRDTPPASGAPGVRDGQAAPGPGMAAGRDGSAPPGKGMAGVQERDGVAGVCEGGAQPAIGVAGAREGEVRPVRGLRGGDGRRGFGLAGMRERAGLHGGTLTAGPEPGGGFAVRATLPYAA</sequence>
<evidence type="ECO:0000256" key="1">
    <source>
        <dbReference type="ARBA" id="ARBA00000085"/>
    </source>
</evidence>
<dbReference type="EMBL" id="JRTT01000049">
    <property type="protein sequence ID" value="KHD74253.1"/>
    <property type="molecule type" value="Genomic_DNA"/>
</dbReference>
<dbReference type="SUPFAM" id="SSF55874">
    <property type="entry name" value="ATPase domain of HSP90 chaperone/DNA topoisomerase II/histidine kinase"/>
    <property type="match status" value="1"/>
</dbReference>
<reference evidence="8 9" key="1">
    <citation type="submission" date="2014-10" db="EMBL/GenBank/DDBJ databases">
        <title>Draft genome sequence of Actinoplanes utahensis NRRL 12052.</title>
        <authorList>
            <person name="Velasco-Bucheli B."/>
            <person name="del Cerro C."/>
            <person name="Hormigo D."/>
            <person name="Garcia J.L."/>
            <person name="Acebal C."/>
            <person name="Arroyo M."/>
            <person name="de la Mata I."/>
        </authorList>
    </citation>
    <scope>NUCLEOTIDE SEQUENCE [LARGE SCALE GENOMIC DNA]</scope>
    <source>
        <strain evidence="8 9">NRRL 12052</strain>
    </source>
</reference>
<accession>A0A0A6UGQ2</accession>
<organism evidence="8 9">
    <name type="scientific">Actinoplanes utahensis</name>
    <dbReference type="NCBI Taxonomy" id="1869"/>
    <lineage>
        <taxon>Bacteria</taxon>
        <taxon>Bacillati</taxon>
        <taxon>Actinomycetota</taxon>
        <taxon>Actinomycetes</taxon>
        <taxon>Micromonosporales</taxon>
        <taxon>Micromonosporaceae</taxon>
        <taxon>Actinoplanes</taxon>
    </lineage>
</organism>
<comment type="caution">
    <text evidence="8">The sequence shown here is derived from an EMBL/GenBank/DDBJ whole genome shotgun (WGS) entry which is preliminary data.</text>
</comment>
<feature type="region of interest" description="Disordered" evidence="6">
    <location>
        <begin position="30"/>
        <end position="96"/>
    </location>
</feature>
<dbReference type="SMART" id="SM00387">
    <property type="entry name" value="HATPase_c"/>
    <property type="match status" value="1"/>
</dbReference>
<dbReference type="AlphaFoldDB" id="A0A0A6UGQ2"/>
<evidence type="ECO:0000313" key="8">
    <source>
        <dbReference type="EMBL" id="KHD74253.1"/>
    </source>
</evidence>
<keyword evidence="9" id="KW-1185">Reference proteome</keyword>
<keyword evidence="4" id="KW-0418">Kinase</keyword>
<proteinExistence type="predicted"/>
<feature type="domain" description="Histidine kinase/HSP90-like ATPase" evidence="7">
    <location>
        <begin position="12"/>
        <end position="175"/>
    </location>
</feature>
<dbReference type="eggNOG" id="COG4585">
    <property type="taxonomic scope" value="Bacteria"/>
</dbReference>
<gene>
    <name evidence="8" type="ORF">MB27_29985</name>
</gene>
<evidence type="ECO:0000256" key="2">
    <source>
        <dbReference type="ARBA" id="ARBA00012438"/>
    </source>
</evidence>
<feature type="compositionally biased region" description="Low complexity" evidence="6">
    <location>
        <begin position="71"/>
        <end position="82"/>
    </location>
</feature>
<dbReference type="EC" id="2.7.13.3" evidence="2"/>
<name>A0A0A6UGQ2_ACTUT</name>
<dbReference type="PANTHER" id="PTHR24421:SF10">
    <property type="entry name" value="NITRATE_NITRITE SENSOR PROTEIN NARQ"/>
    <property type="match status" value="1"/>
</dbReference>
<keyword evidence="3" id="KW-0808">Transferase</keyword>
<dbReference type="CDD" id="cd16917">
    <property type="entry name" value="HATPase_UhpB-NarQ-NarX-like"/>
    <property type="match status" value="1"/>
</dbReference>
<evidence type="ECO:0000256" key="5">
    <source>
        <dbReference type="ARBA" id="ARBA00023012"/>
    </source>
</evidence>
<dbReference type="InterPro" id="IPR036890">
    <property type="entry name" value="HATPase_C_sf"/>
</dbReference>
<protein>
    <recommendedName>
        <fullName evidence="2">histidine kinase</fullName>
        <ecNumber evidence="2">2.7.13.3</ecNumber>
    </recommendedName>
</protein>
<dbReference type="InterPro" id="IPR003594">
    <property type="entry name" value="HATPase_dom"/>
</dbReference>
<dbReference type="Proteomes" id="UP000054537">
    <property type="component" value="Unassembled WGS sequence"/>
</dbReference>